<name>A0ABV2CQB7_9RHOO</name>
<keyword evidence="3" id="KW-1185">Reference proteome</keyword>
<comment type="caution">
    <text evidence="2">The sequence shown here is derived from an EMBL/GenBank/DDBJ whole genome shotgun (WGS) entry which is preliminary data.</text>
</comment>
<dbReference type="Gene3D" id="3.20.20.80">
    <property type="entry name" value="Glycosidases"/>
    <property type="match status" value="1"/>
</dbReference>
<sequence length="471" mass="52243">MMNRCSLWLVTLALGACASLPRPAPRPAGSLPGTLATRVEVRQRPGGPVSLQTADVLDPARVPRLPADRVDEWGGTLELPAERSSGFFRLQKTGARWWLIDPQGQPFIHVGVVDVRPGTSEAARAAFANRFDSMQTWAQQSAQWLRDQGFNGTGAWSDSTQLGRSGPKLAQARIVNFMSDFAKSQGSTHVVPGHTAYRSDAIPVFDPGFETFANDYARRLSPEADNPAVLGWFSDNELPLGERTLDNFLKLPAGDPNLAAARAWLAARQQRREPDLSAITQEDRLRWAGHVYDTYAGIVSRAIRHADPNHLYLGSRFHGAELRNPHVFEAAGRHLDAISINYYRTWTPDAALMANWAAWSGRPLLITEWYVKGEDSGLPNSTGAGWVVPDQAARGAFYQHFALHLMASRMVVGWHWFRYLDNDPADPKAEPSNLDANKGFFDLAYRPYPALTEAARSVNLHKYALIRALDR</sequence>
<dbReference type="PROSITE" id="PS51257">
    <property type="entry name" value="PROKAR_LIPOPROTEIN"/>
    <property type="match status" value="1"/>
</dbReference>
<protein>
    <recommendedName>
        <fullName evidence="4">Agarase</fullName>
    </recommendedName>
</protein>
<gene>
    <name evidence="2" type="ORF">ABVT11_09720</name>
</gene>
<dbReference type="InterPro" id="IPR017853">
    <property type="entry name" value="GH"/>
</dbReference>
<evidence type="ECO:0000256" key="1">
    <source>
        <dbReference type="SAM" id="SignalP"/>
    </source>
</evidence>
<dbReference type="SUPFAM" id="SSF51445">
    <property type="entry name" value="(Trans)glycosidases"/>
    <property type="match status" value="1"/>
</dbReference>
<dbReference type="Proteomes" id="UP001548590">
    <property type="component" value="Unassembled WGS sequence"/>
</dbReference>
<dbReference type="EMBL" id="JBEWLZ010000004">
    <property type="protein sequence ID" value="MET1490104.1"/>
    <property type="molecule type" value="Genomic_DNA"/>
</dbReference>
<evidence type="ECO:0008006" key="4">
    <source>
        <dbReference type="Google" id="ProtNLM"/>
    </source>
</evidence>
<feature type="signal peptide" evidence="1">
    <location>
        <begin position="1"/>
        <end position="24"/>
    </location>
</feature>
<dbReference type="RefSeq" id="WP_345923586.1">
    <property type="nucleotide sequence ID" value="NZ_JBDIVF010000001.1"/>
</dbReference>
<reference evidence="2 3" key="1">
    <citation type="submission" date="2024-07" db="EMBL/GenBank/DDBJ databases">
        <title>Uliginosibacterium paludis KCTC:42655.</title>
        <authorList>
            <person name="Kim M.K."/>
        </authorList>
    </citation>
    <scope>NUCLEOTIDE SEQUENCE [LARGE SCALE GENOMIC DNA]</scope>
    <source>
        <strain evidence="2 3">KCTC 42655</strain>
    </source>
</reference>
<evidence type="ECO:0000313" key="3">
    <source>
        <dbReference type="Proteomes" id="UP001548590"/>
    </source>
</evidence>
<feature type="chain" id="PRO_5045374916" description="Agarase" evidence="1">
    <location>
        <begin position="25"/>
        <end position="471"/>
    </location>
</feature>
<proteinExistence type="predicted"/>
<keyword evidence="1" id="KW-0732">Signal</keyword>
<evidence type="ECO:0000313" key="2">
    <source>
        <dbReference type="EMBL" id="MET1490104.1"/>
    </source>
</evidence>
<organism evidence="2 3">
    <name type="scientific">Uliginosibacterium paludis</name>
    <dbReference type="NCBI Taxonomy" id="1615952"/>
    <lineage>
        <taxon>Bacteria</taxon>
        <taxon>Pseudomonadati</taxon>
        <taxon>Pseudomonadota</taxon>
        <taxon>Betaproteobacteria</taxon>
        <taxon>Rhodocyclales</taxon>
        <taxon>Zoogloeaceae</taxon>
        <taxon>Uliginosibacterium</taxon>
    </lineage>
</organism>
<accession>A0ABV2CQB7</accession>